<feature type="transmembrane region" description="Helical" evidence="6">
    <location>
        <begin position="33"/>
        <end position="52"/>
    </location>
</feature>
<evidence type="ECO:0000313" key="8">
    <source>
        <dbReference type="Proteomes" id="UP000053370"/>
    </source>
</evidence>
<dbReference type="Proteomes" id="UP000053370">
    <property type="component" value="Unassembled WGS sequence"/>
</dbReference>
<dbReference type="AlphaFoldDB" id="A0A0S7BQL5"/>
<keyword evidence="3 6" id="KW-0812">Transmembrane</keyword>
<evidence type="ECO:0000256" key="6">
    <source>
        <dbReference type="SAM" id="Phobius"/>
    </source>
</evidence>
<dbReference type="Pfam" id="PF02361">
    <property type="entry name" value="CbiQ"/>
    <property type="match status" value="1"/>
</dbReference>
<protein>
    <submittedName>
        <fullName evidence="7">Cobalt transport protein</fullName>
    </submittedName>
</protein>
<sequence length="199" mass="23024">MVVLLSFSQNFVFVMIVSVYSLCLLSLMEANRILSILKISFWVSLFTFIILLPANRYSVMMITMKVFATVTMINILSHSTKWSAITGSFKFFHVPDLFILVLDITIKYIMMLGNYALQLIYALKLRSVGKNRNKYQSLSGVAGNLFIKSVEMSKEMYDAMECRGFNGKYRTVEKRSLLFIDYFYITIHIGILILFHYFG</sequence>
<feature type="transmembrane region" description="Helical" evidence="6">
    <location>
        <begin position="177"/>
        <end position="198"/>
    </location>
</feature>
<evidence type="ECO:0000256" key="5">
    <source>
        <dbReference type="ARBA" id="ARBA00023136"/>
    </source>
</evidence>
<dbReference type="PATRIC" id="fig|1678840.3.peg.2068"/>
<dbReference type="PANTHER" id="PTHR34857">
    <property type="entry name" value="SLL0384 PROTEIN"/>
    <property type="match status" value="1"/>
</dbReference>
<evidence type="ECO:0000256" key="2">
    <source>
        <dbReference type="ARBA" id="ARBA00022475"/>
    </source>
</evidence>
<gene>
    <name evidence="7" type="ORF">ATC1_13710</name>
</gene>
<keyword evidence="5 6" id="KW-0472">Membrane</keyword>
<dbReference type="STRING" id="1678840.ATC1_13710"/>
<dbReference type="InterPro" id="IPR003339">
    <property type="entry name" value="ABC/ECF_trnsptr_transmembrane"/>
</dbReference>
<evidence type="ECO:0000313" key="7">
    <source>
        <dbReference type="EMBL" id="GAP40731.1"/>
    </source>
</evidence>
<evidence type="ECO:0000256" key="4">
    <source>
        <dbReference type="ARBA" id="ARBA00022989"/>
    </source>
</evidence>
<organism evidence="7">
    <name type="scientific">Flexilinea flocculi</name>
    <dbReference type="NCBI Taxonomy" id="1678840"/>
    <lineage>
        <taxon>Bacteria</taxon>
        <taxon>Bacillati</taxon>
        <taxon>Chloroflexota</taxon>
        <taxon>Anaerolineae</taxon>
        <taxon>Anaerolineales</taxon>
        <taxon>Anaerolineaceae</taxon>
        <taxon>Flexilinea</taxon>
    </lineage>
</organism>
<accession>A0A0S7BQL5</accession>
<comment type="subcellular location">
    <subcellularLocation>
        <location evidence="1">Membrane</location>
        <topology evidence="1">Multi-pass membrane protein</topology>
    </subcellularLocation>
</comment>
<name>A0A0S7BQL5_9CHLR</name>
<dbReference type="PANTHER" id="PTHR34857:SF2">
    <property type="entry name" value="SLL0384 PROTEIN"/>
    <property type="match status" value="1"/>
</dbReference>
<keyword evidence="8" id="KW-1185">Reference proteome</keyword>
<proteinExistence type="predicted"/>
<feature type="transmembrane region" description="Helical" evidence="6">
    <location>
        <begin position="7"/>
        <end position="27"/>
    </location>
</feature>
<evidence type="ECO:0000256" key="1">
    <source>
        <dbReference type="ARBA" id="ARBA00004141"/>
    </source>
</evidence>
<dbReference type="EMBL" id="DF968181">
    <property type="protein sequence ID" value="GAP40731.1"/>
    <property type="molecule type" value="Genomic_DNA"/>
</dbReference>
<reference evidence="7" key="1">
    <citation type="journal article" date="2015" name="Genome Announc.">
        <title>Draft Genome Sequence of Anaerolineae Strain TC1, a Novel Isolate from a Methanogenic Wastewater Treatment System.</title>
        <authorList>
            <person name="Matsuura N."/>
            <person name="Tourlousse D.M."/>
            <person name="Sun L."/>
            <person name="Toyonaga M."/>
            <person name="Kuroda K."/>
            <person name="Ohashi A."/>
            <person name="Cruz R."/>
            <person name="Yamaguchi T."/>
            <person name="Sekiguchi Y."/>
        </authorList>
    </citation>
    <scope>NUCLEOTIDE SEQUENCE [LARGE SCALE GENOMIC DNA]</scope>
    <source>
        <strain evidence="7">TC1</strain>
    </source>
</reference>
<dbReference type="InterPro" id="IPR051611">
    <property type="entry name" value="ECF_transporter_component"/>
</dbReference>
<dbReference type="GO" id="GO:0005886">
    <property type="term" value="C:plasma membrane"/>
    <property type="evidence" value="ECO:0007669"/>
    <property type="project" value="UniProtKB-ARBA"/>
</dbReference>
<dbReference type="CDD" id="cd16914">
    <property type="entry name" value="EcfT"/>
    <property type="match status" value="1"/>
</dbReference>
<keyword evidence="2" id="KW-1003">Cell membrane</keyword>
<keyword evidence="4 6" id="KW-1133">Transmembrane helix</keyword>
<evidence type="ECO:0000256" key="3">
    <source>
        <dbReference type="ARBA" id="ARBA00022692"/>
    </source>
</evidence>
<feature type="transmembrane region" description="Helical" evidence="6">
    <location>
        <begin position="97"/>
        <end position="123"/>
    </location>
</feature>